<evidence type="ECO:0000256" key="2">
    <source>
        <dbReference type="ARBA" id="ARBA00022695"/>
    </source>
</evidence>
<comment type="caution">
    <text evidence="3">The sequence shown here is derived from an EMBL/GenBank/DDBJ whole genome shotgun (WGS) entry which is preliminary data.</text>
</comment>
<dbReference type="InterPro" id="IPR018294">
    <property type="entry name" value="ISPD_synthase_CS"/>
</dbReference>
<reference evidence="3 4" key="1">
    <citation type="submission" date="2018-07" db="EMBL/GenBank/DDBJ databases">
        <title>Genomic Encyclopedia of Type Strains, Phase III (KMG-III): the genomes of soil and plant-associated and newly described type strains.</title>
        <authorList>
            <person name="Whitman W."/>
        </authorList>
    </citation>
    <scope>NUCLEOTIDE SEQUENCE [LARGE SCALE GENOMIC DNA]</scope>
    <source>
        <strain evidence="3 4">CECT 8236</strain>
    </source>
</reference>
<evidence type="ECO:0000313" key="4">
    <source>
        <dbReference type="Proteomes" id="UP000256869"/>
    </source>
</evidence>
<dbReference type="Gene3D" id="3.90.550.10">
    <property type="entry name" value="Spore Coat Polysaccharide Biosynthesis Protein SpsA, Chain A"/>
    <property type="match status" value="1"/>
</dbReference>
<dbReference type="PANTHER" id="PTHR43015:SF1">
    <property type="entry name" value="D-RIBITOL-5-PHOSPHATE CYTIDYLYLTRANSFERASE"/>
    <property type="match status" value="1"/>
</dbReference>
<proteinExistence type="predicted"/>
<evidence type="ECO:0000256" key="1">
    <source>
        <dbReference type="ARBA" id="ARBA00022679"/>
    </source>
</evidence>
<evidence type="ECO:0000313" key="3">
    <source>
        <dbReference type="EMBL" id="RED57592.1"/>
    </source>
</evidence>
<sequence>MNTALIFAGGTGQRMNSRAKPKQFLELHGKPIILYTLEHFEYHSEIDNIIVVCLESWINELKLLLRRYEIEKVSQIIPGGETGHESIYNGLRALSGVCQADDIVLIHDGVRPLITEELISENISKAKRFGTAITVEPATESVIQSSTGDHIDAVPPRASMFIAKAPQTFQFSLIWEYYQRSHREGLMCIDSAHLLSLYKAEMHTVKSPPNNMKITSPADYYIFRALYEAKENQQILGI</sequence>
<dbReference type="InterPro" id="IPR029044">
    <property type="entry name" value="Nucleotide-diphossugar_trans"/>
</dbReference>
<dbReference type="Proteomes" id="UP000256869">
    <property type="component" value="Unassembled WGS sequence"/>
</dbReference>
<organism evidence="3 4">
    <name type="scientific">Cohnella lupini</name>
    <dbReference type="NCBI Taxonomy" id="1294267"/>
    <lineage>
        <taxon>Bacteria</taxon>
        <taxon>Bacillati</taxon>
        <taxon>Bacillota</taxon>
        <taxon>Bacilli</taxon>
        <taxon>Bacillales</taxon>
        <taxon>Paenibacillaceae</taxon>
        <taxon>Cohnella</taxon>
    </lineage>
</organism>
<dbReference type="FunFam" id="3.90.550.10:FF:000003">
    <property type="entry name" value="2-C-methyl-D-erythritol 4-phosphate cytidylyltransferase"/>
    <property type="match status" value="1"/>
</dbReference>
<keyword evidence="2 3" id="KW-0548">Nucleotidyltransferase</keyword>
<dbReference type="GO" id="GO:0005829">
    <property type="term" value="C:cytosol"/>
    <property type="evidence" value="ECO:0007669"/>
    <property type="project" value="TreeGrafter"/>
</dbReference>
<dbReference type="InterPro" id="IPR034683">
    <property type="entry name" value="IspD/TarI"/>
</dbReference>
<gene>
    <name evidence="3" type="ORF">DFP95_11065</name>
</gene>
<keyword evidence="1 3" id="KW-0808">Transferase</keyword>
<accession>A0A3D9I769</accession>
<dbReference type="NCBIfam" id="NF001183">
    <property type="entry name" value="PRK00155.1-3"/>
    <property type="match status" value="1"/>
</dbReference>
<dbReference type="CDD" id="cd02516">
    <property type="entry name" value="CDP-ME_synthetase"/>
    <property type="match status" value="1"/>
</dbReference>
<name>A0A3D9I769_9BACL</name>
<protein>
    <submittedName>
        <fullName evidence="3">2-C-methyl-D-erythritol 4-phosphate cytidylyltransferase</fullName>
    </submittedName>
</protein>
<dbReference type="GO" id="GO:0050518">
    <property type="term" value="F:2-C-methyl-D-erythritol 4-phosphate cytidylyltransferase activity"/>
    <property type="evidence" value="ECO:0007669"/>
    <property type="project" value="UniProtKB-ARBA"/>
</dbReference>
<dbReference type="PROSITE" id="PS01295">
    <property type="entry name" value="ISPD"/>
    <property type="match status" value="1"/>
</dbReference>
<dbReference type="GO" id="GO:0008299">
    <property type="term" value="P:isoprenoid biosynthetic process"/>
    <property type="evidence" value="ECO:0007669"/>
    <property type="project" value="InterPro"/>
</dbReference>
<dbReference type="PANTHER" id="PTHR43015">
    <property type="entry name" value="D-RIBITOL-5-PHOSPHATE CYTIDYLYLTRANSFERASE"/>
    <property type="match status" value="1"/>
</dbReference>
<dbReference type="EMBL" id="QRDY01000010">
    <property type="protein sequence ID" value="RED57592.1"/>
    <property type="molecule type" value="Genomic_DNA"/>
</dbReference>
<keyword evidence="4" id="KW-1185">Reference proteome</keyword>
<dbReference type="RefSeq" id="WP_115993887.1">
    <property type="nucleotide sequence ID" value="NZ_QRDY01000010.1"/>
</dbReference>
<dbReference type="AlphaFoldDB" id="A0A3D9I769"/>
<dbReference type="Pfam" id="PF01128">
    <property type="entry name" value="IspD"/>
    <property type="match status" value="1"/>
</dbReference>
<dbReference type="SUPFAM" id="SSF53448">
    <property type="entry name" value="Nucleotide-diphospho-sugar transferases"/>
    <property type="match status" value="1"/>
</dbReference>
<dbReference type="OrthoDB" id="9806837at2"/>